<keyword evidence="3" id="KW-1185">Reference proteome</keyword>
<dbReference type="Proteomes" id="UP000617555">
    <property type="component" value="Unassembled WGS sequence"/>
</dbReference>
<dbReference type="InterPro" id="IPR024402">
    <property type="entry name" value="DUF2726"/>
</dbReference>
<gene>
    <name evidence="2" type="ORF">GCM10011607_12570</name>
</gene>
<evidence type="ECO:0000259" key="1">
    <source>
        <dbReference type="Pfam" id="PF10881"/>
    </source>
</evidence>
<dbReference type="EMBL" id="BMII01000008">
    <property type="protein sequence ID" value="GGB53495.1"/>
    <property type="molecule type" value="Genomic_DNA"/>
</dbReference>
<feature type="domain" description="DUF2726" evidence="1">
    <location>
        <begin position="146"/>
        <end position="251"/>
    </location>
</feature>
<evidence type="ECO:0000313" key="2">
    <source>
        <dbReference type="EMBL" id="GGB53495.1"/>
    </source>
</evidence>
<proteinExistence type="predicted"/>
<evidence type="ECO:0000313" key="3">
    <source>
        <dbReference type="Proteomes" id="UP000617555"/>
    </source>
</evidence>
<accession>A0ABQ1IVG9</accession>
<reference evidence="3" key="1">
    <citation type="journal article" date="2019" name="Int. J. Syst. Evol. Microbiol.">
        <title>The Global Catalogue of Microorganisms (GCM) 10K type strain sequencing project: providing services to taxonomists for standard genome sequencing and annotation.</title>
        <authorList>
            <consortium name="The Broad Institute Genomics Platform"/>
            <consortium name="The Broad Institute Genome Sequencing Center for Infectious Disease"/>
            <person name="Wu L."/>
            <person name="Ma J."/>
        </authorList>
    </citation>
    <scope>NUCLEOTIDE SEQUENCE [LARGE SCALE GENOMIC DNA]</scope>
    <source>
        <strain evidence="3">CGMCC 1.15339</strain>
    </source>
</reference>
<dbReference type="Pfam" id="PF10881">
    <property type="entry name" value="DUF2726"/>
    <property type="match status" value="1"/>
</dbReference>
<organism evidence="2 3">
    <name type="scientific">Shewanella inventionis</name>
    <dbReference type="NCBI Taxonomy" id="1738770"/>
    <lineage>
        <taxon>Bacteria</taxon>
        <taxon>Pseudomonadati</taxon>
        <taxon>Pseudomonadota</taxon>
        <taxon>Gammaproteobacteria</taxon>
        <taxon>Alteromonadales</taxon>
        <taxon>Shewanellaceae</taxon>
        <taxon>Shewanella</taxon>
    </lineage>
</organism>
<protein>
    <recommendedName>
        <fullName evidence="1">DUF2726 domain-containing protein</fullName>
    </recommendedName>
</protein>
<name>A0ABQ1IVG9_9GAMM</name>
<comment type="caution">
    <text evidence="2">The sequence shown here is derived from an EMBL/GenBank/DDBJ whole genome shotgun (WGS) entry which is preliminary data.</text>
</comment>
<sequence>MEVFYALIKKKDWSDIFRHVNKHKDYAKKNPIEWANICNILGEEFVRYASNEKPVLVKDLCQKYLIFVSHNLLTLRDDLHIQVENIGLEATLIEDFNAVPNYLKLCSKSEKVLNYKWKKKVNPETKKPSKTVKSPMIHWLSPLFKSEQELYFYQALRDIYPNLFIYPNVALKNIFDYDQLNSSLTKPEQDFYFKGVVDFVIYEPDGLQHPLYFFELDSKYHDTETAKYNDSLKNAIFDAAGIKLHRVRLDSRTLTPKHEFKQIIKGLLG</sequence>
<dbReference type="RefSeq" id="WP_188738116.1">
    <property type="nucleotide sequence ID" value="NZ_BMII01000008.1"/>
</dbReference>